<reference evidence="1" key="1">
    <citation type="journal article" date="2021" name="Proc. Natl. Acad. Sci. U.S.A.">
        <title>A Catalog of Tens of Thousands of Viruses from Human Metagenomes Reveals Hidden Associations with Chronic Diseases.</title>
        <authorList>
            <person name="Tisza M.J."/>
            <person name="Buck C.B."/>
        </authorList>
    </citation>
    <scope>NUCLEOTIDE SEQUENCE</scope>
    <source>
        <strain evidence="1">Ct3pR10</strain>
    </source>
</reference>
<protein>
    <submittedName>
        <fullName evidence="1">Uncharacterized protein</fullName>
    </submittedName>
</protein>
<accession>A0A8S5LWV7</accession>
<dbReference type="EMBL" id="BK014759">
    <property type="protein sequence ID" value="DAD74392.1"/>
    <property type="molecule type" value="Genomic_DNA"/>
</dbReference>
<proteinExistence type="predicted"/>
<evidence type="ECO:0000313" key="1">
    <source>
        <dbReference type="EMBL" id="DAD74392.1"/>
    </source>
</evidence>
<name>A0A8S5LWV7_9CAUD</name>
<organism evidence="1">
    <name type="scientific">Siphoviridae sp. ct3pR10</name>
    <dbReference type="NCBI Taxonomy" id="2826284"/>
    <lineage>
        <taxon>Viruses</taxon>
        <taxon>Duplodnaviria</taxon>
        <taxon>Heunggongvirae</taxon>
        <taxon>Uroviricota</taxon>
        <taxon>Caudoviricetes</taxon>
    </lineage>
</organism>
<sequence length="29" mass="3190">MEGTGIPPSPLMLTQKSSKRLSHIIWPLA</sequence>